<organism evidence="3 4">
    <name type="scientific">Promicromonospora soli</name>
    <dbReference type="NCBI Taxonomy" id="2035533"/>
    <lineage>
        <taxon>Bacteria</taxon>
        <taxon>Bacillati</taxon>
        <taxon>Actinomycetota</taxon>
        <taxon>Actinomycetes</taxon>
        <taxon>Micrococcales</taxon>
        <taxon>Promicromonosporaceae</taxon>
        <taxon>Promicromonospora</taxon>
    </lineage>
</organism>
<dbReference type="InterPro" id="IPR050300">
    <property type="entry name" value="GDXG_lipolytic_enzyme"/>
</dbReference>
<reference evidence="3" key="2">
    <citation type="submission" date="2020-09" db="EMBL/GenBank/DDBJ databases">
        <authorList>
            <person name="Sun Q."/>
            <person name="Zhou Y."/>
        </authorList>
    </citation>
    <scope>NUCLEOTIDE SEQUENCE</scope>
    <source>
        <strain evidence="3">CGMCC 4.7398</strain>
    </source>
</reference>
<feature type="domain" description="Alpha/beta hydrolase fold-3" evidence="2">
    <location>
        <begin position="81"/>
        <end position="288"/>
    </location>
</feature>
<name>A0A919L1A9_9MICO</name>
<dbReference type="PANTHER" id="PTHR48081">
    <property type="entry name" value="AB HYDROLASE SUPERFAMILY PROTEIN C4A8.06C"/>
    <property type="match status" value="1"/>
</dbReference>
<evidence type="ECO:0000313" key="4">
    <source>
        <dbReference type="Proteomes" id="UP000627369"/>
    </source>
</evidence>
<dbReference type="InterPro" id="IPR029058">
    <property type="entry name" value="AB_hydrolase_fold"/>
</dbReference>
<evidence type="ECO:0000256" key="1">
    <source>
        <dbReference type="ARBA" id="ARBA00022801"/>
    </source>
</evidence>
<sequence length="324" mass="34165">MSVLSNVHVASTVALGMQRLSAVGVKLAARGKPTPFPECRAEISEVVVPTSVGPARAVVYRPVDQSAGESAGGAPSLPVHVNFHGGGYVMRDVQLDDPLCRYLAAEAGVVVVNVDYVVAPQHRFPAAPHQAYEVVRWVTEHGDANGWDGTRLTVGGQSAGGALAAAVARQALEQGDPRIALQVLHYPPLDLVTHARDKVAAGTNPLIKPWMGDVFDNAYIPDPAMRADRLASPANAADDADLTGIAPAVVLTCELDTLRGDGEAYARRLQAVGALVAHVDLPGVDHAYDMNDLDTARRTYAFIAERLREVAQQSAPTAQDPGLA</sequence>
<gene>
    <name evidence="3" type="ORF">GCM10017772_48170</name>
</gene>
<accession>A0A919L1A9</accession>
<reference evidence="3" key="1">
    <citation type="journal article" date="2014" name="Int. J. Syst. Evol. Microbiol.">
        <title>Complete genome sequence of Corynebacterium casei LMG S-19264T (=DSM 44701T), isolated from a smear-ripened cheese.</title>
        <authorList>
            <consortium name="US DOE Joint Genome Institute (JGI-PGF)"/>
            <person name="Walter F."/>
            <person name="Albersmeier A."/>
            <person name="Kalinowski J."/>
            <person name="Ruckert C."/>
        </authorList>
    </citation>
    <scope>NUCLEOTIDE SEQUENCE</scope>
    <source>
        <strain evidence="3">CGMCC 4.7398</strain>
    </source>
</reference>
<keyword evidence="1" id="KW-0378">Hydrolase</keyword>
<dbReference type="Proteomes" id="UP000627369">
    <property type="component" value="Unassembled WGS sequence"/>
</dbReference>
<dbReference type="RefSeq" id="WP_189671852.1">
    <property type="nucleotide sequence ID" value="NZ_BNAS01000012.1"/>
</dbReference>
<dbReference type="AlphaFoldDB" id="A0A919L1A9"/>
<dbReference type="SUPFAM" id="SSF53474">
    <property type="entry name" value="alpha/beta-Hydrolases"/>
    <property type="match status" value="1"/>
</dbReference>
<proteinExistence type="predicted"/>
<evidence type="ECO:0000259" key="2">
    <source>
        <dbReference type="Pfam" id="PF07859"/>
    </source>
</evidence>
<evidence type="ECO:0000313" key="3">
    <source>
        <dbReference type="EMBL" id="GHH80322.1"/>
    </source>
</evidence>
<dbReference type="InterPro" id="IPR013094">
    <property type="entry name" value="AB_hydrolase_3"/>
</dbReference>
<dbReference type="GO" id="GO:0016787">
    <property type="term" value="F:hydrolase activity"/>
    <property type="evidence" value="ECO:0007669"/>
    <property type="project" value="UniProtKB-KW"/>
</dbReference>
<dbReference type="PANTHER" id="PTHR48081:SF8">
    <property type="entry name" value="ALPHA_BETA HYDROLASE FOLD-3 DOMAIN-CONTAINING PROTEIN-RELATED"/>
    <property type="match status" value="1"/>
</dbReference>
<dbReference type="Pfam" id="PF07859">
    <property type="entry name" value="Abhydrolase_3"/>
    <property type="match status" value="1"/>
</dbReference>
<keyword evidence="4" id="KW-1185">Reference proteome</keyword>
<protein>
    <submittedName>
        <fullName evidence="3">Carboxylesterase</fullName>
    </submittedName>
</protein>
<dbReference type="EMBL" id="BNAS01000012">
    <property type="protein sequence ID" value="GHH80322.1"/>
    <property type="molecule type" value="Genomic_DNA"/>
</dbReference>
<dbReference type="Gene3D" id="3.40.50.1820">
    <property type="entry name" value="alpha/beta hydrolase"/>
    <property type="match status" value="1"/>
</dbReference>
<comment type="caution">
    <text evidence="3">The sequence shown here is derived from an EMBL/GenBank/DDBJ whole genome shotgun (WGS) entry which is preliminary data.</text>
</comment>